<dbReference type="NCBIfam" id="TIGR01908">
    <property type="entry name" value="cas_CXXC_CXXC"/>
    <property type="match status" value="1"/>
</dbReference>
<evidence type="ECO:0000259" key="2">
    <source>
        <dbReference type="Pfam" id="PF09706"/>
    </source>
</evidence>
<organism evidence="3 4">
    <name type="scientific">Caldicellulosiruptor kronotskyensis (strain DSM 18902 / VKM B-2412 / 2002)</name>
    <dbReference type="NCBI Taxonomy" id="632348"/>
    <lineage>
        <taxon>Bacteria</taxon>
        <taxon>Bacillati</taxon>
        <taxon>Bacillota</taxon>
        <taxon>Bacillota incertae sedis</taxon>
        <taxon>Caldicellulosiruptorales</taxon>
        <taxon>Caldicellulosiruptoraceae</taxon>
        <taxon>Caldicellulosiruptor</taxon>
    </lineage>
</organism>
<dbReference type="OrthoDB" id="1721578at2"/>
<dbReference type="Proteomes" id="UP000006835">
    <property type="component" value="Chromosome"/>
</dbReference>
<dbReference type="InterPro" id="IPR010180">
    <property type="entry name" value="CRISPR-assoc_prot_CXXC-CXXC"/>
</dbReference>
<protein>
    <recommendedName>
        <fullName evidence="2">CRISPR-associated protein CXXC-CXXC domain-containing protein</fullName>
    </recommendedName>
</protein>
<feature type="coiled-coil region" evidence="1">
    <location>
        <begin position="74"/>
        <end position="101"/>
    </location>
</feature>
<accession>E4SHN1</accession>
<gene>
    <name evidence="3" type="ordered locus">Calkro_2445</name>
</gene>
<evidence type="ECO:0000313" key="4">
    <source>
        <dbReference type="Proteomes" id="UP000006835"/>
    </source>
</evidence>
<dbReference type="HOGENOM" id="CLU_653271_0_0_9"/>
<reference key="1">
    <citation type="submission" date="2010-11" db="EMBL/GenBank/DDBJ databases">
        <title>Complete sequence of Caldicellulosiruptor kronotskyensis 2002.</title>
        <authorList>
            <consortium name="US DOE Joint Genome Institute"/>
            <person name="Lucas S."/>
            <person name="Copeland A."/>
            <person name="Lapidus A."/>
            <person name="Cheng J.-F."/>
            <person name="Bruce D."/>
            <person name="Goodwin L."/>
            <person name="Pitluck S."/>
            <person name="Davenport K."/>
            <person name="Detter J.C."/>
            <person name="Han C."/>
            <person name="Tapia R."/>
            <person name="Land M."/>
            <person name="Hauser L."/>
            <person name="Jeffries C."/>
            <person name="Kyrpides N."/>
            <person name="Ivanova N."/>
            <person name="Mikhailova N."/>
            <person name="Blumer-Schuette S.E."/>
            <person name="Kelly R.M."/>
            <person name="Woyke T."/>
        </authorList>
    </citation>
    <scope>NUCLEOTIDE SEQUENCE</scope>
    <source>
        <strain>2002</strain>
    </source>
</reference>
<dbReference type="PATRIC" id="fig|632348.3.peg.2580"/>
<dbReference type="EMBL" id="CP002330">
    <property type="protein sequence ID" value="ADQ47256.1"/>
    <property type="molecule type" value="Genomic_DNA"/>
</dbReference>
<proteinExistence type="predicted"/>
<dbReference type="KEGG" id="ckn:Calkro_2445"/>
<name>E4SHN1_CALK2</name>
<dbReference type="InterPro" id="IPR019121">
    <property type="entry name" value="CRISPR-assoc_CXXC-CXXC_dom"/>
</dbReference>
<evidence type="ECO:0000313" key="3">
    <source>
        <dbReference type="EMBL" id="ADQ47256.1"/>
    </source>
</evidence>
<sequence>MDKLILYPGNWLYNASVIGFLSVISRELGEDVVESWLNEDGSLAIDKAIFEPVKIGKEDIPKSLVYYVEYLTENDDIEEWLEKKNKKNDEKKEQSNNEKHKEYFAAMGRFGYKLIKAFDKLFFNEMLYRNLVQQGDRKEFITILLNLFSITNNRVTHRCDFCGIERAVEPDENSKLEKRLFKFDLMHSSLLGSSVGKFPNSFWNNSTSLRICPICLYFIIHHHLALTKLEDGSEIFINAQSFQVMWYLNKYIKAVNEKAKTADVRRLLGMSVMEMALKTNIQLGKWTMMNIEAVSKLMFKIKGKPKYKIDFYSLPHEVISLLLNRKISSILSEIGETSILNLVLNQNYGRIMEIGEKVFKIALKKLSGESNKGNDDESDEDDKFIAHYFRLAKEKNDLIKISQNLFELYLLIMEKQKRRL</sequence>
<reference evidence="3 4" key="2">
    <citation type="journal article" date="2011" name="J. Bacteriol.">
        <title>Complete genome sequences for the anaerobic, extremely thermophilic plant biomass-degrading bacteria Caldicellulosiruptor hydrothermalis, Caldicellulosiruptor kristjanssonii, Caldicellulosiruptor kronotskyensis, Caldicellulosiruptor owensenis, and Caldicellulosiruptor lactoaceticus.</title>
        <authorList>
            <person name="Blumer-Schuette S.E."/>
            <person name="Ozdemir I."/>
            <person name="Mistry D."/>
            <person name="Lucas S."/>
            <person name="Lapidus A."/>
            <person name="Cheng J.F."/>
            <person name="Goodwin L.A."/>
            <person name="Pitluck S."/>
            <person name="Land M.L."/>
            <person name="Hauser L.J."/>
            <person name="Woyke T."/>
            <person name="Mikhailova N."/>
            <person name="Pati A."/>
            <person name="Kyrpides N.C."/>
            <person name="Ivanova N."/>
            <person name="Detter J.C."/>
            <person name="Walston-Davenport K."/>
            <person name="Han S."/>
            <person name="Adams M.W."/>
            <person name="Kelly R.M."/>
        </authorList>
    </citation>
    <scope>NUCLEOTIDE SEQUENCE [LARGE SCALE GENOMIC DNA]</scope>
    <source>
        <strain evidence="4">DSM 18902 / VKM B-2412 / 2002</strain>
    </source>
</reference>
<keyword evidence="4" id="KW-1185">Reference proteome</keyword>
<dbReference type="RefSeq" id="WP_013431324.1">
    <property type="nucleotide sequence ID" value="NC_014720.1"/>
</dbReference>
<keyword evidence="1" id="KW-0175">Coiled coil</keyword>
<feature type="domain" description="CRISPR-associated protein CXXC-CXXC" evidence="2">
    <location>
        <begin position="184"/>
        <end position="217"/>
    </location>
</feature>
<dbReference type="Pfam" id="PF09706">
    <property type="entry name" value="Cas_CXXC_CXXC"/>
    <property type="match status" value="1"/>
</dbReference>
<dbReference type="AlphaFoldDB" id="E4SHN1"/>
<evidence type="ECO:0000256" key="1">
    <source>
        <dbReference type="SAM" id="Coils"/>
    </source>
</evidence>